<dbReference type="OMA" id="PQEWALE"/>
<evidence type="ECO:0000256" key="13">
    <source>
        <dbReference type="ARBA" id="ARBA00023049"/>
    </source>
</evidence>
<comment type="function">
    <text evidence="2">Probable ATP-dependent zinc metallopeptidase.</text>
</comment>
<keyword evidence="9" id="KW-0378">Hydrolase</keyword>
<dbReference type="InterPro" id="IPR037219">
    <property type="entry name" value="Peptidase_M41-like"/>
</dbReference>
<dbReference type="GO" id="GO:0046872">
    <property type="term" value="F:metal ion binding"/>
    <property type="evidence" value="ECO:0007669"/>
    <property type="project" value="UniProtKB-KW"/>
</dbReference>
<dbReference type="GO" id="GO:0016887">
    <property type="term" value="F:ATP hydrolysis activity"/>
    <property type="evidence" value="ECO:0007669"/>
    <property type="project" value="InterPro"/>
</dbReference>
<dbReference type="InterPro" id="IPR000642">
    <property type="entry name" value="Peptidase_M41"/>
</dbReference>
<comment type="cofactor">
    <cofactor evidence="1">
        <name>Zn(2+)</name>
        <dbReference type="ChEBI" id="CHEBI:29105"/>
    </cofactor>
</comment>
<dbReference type="FunFam" id="3.40.50.300:FF:000175">
    <property type="entry name" value="ATP-dependent zinc metalloprotease FTSH 4"/>
    <property type="match status" value="1"/>
</dbReference>
<comment type="subcellular location">
    <subcellularLocation>
        <location evidence="3">Mitochondrion</location>
    </subcellularLocation>
</comment>
<dbReference type="Gene3D" id="1.10.8.60">
    <property type="match status" value="1"/>
</dbReference>
<gene>
    <name evidence="19" type="ORF">TRITD_4Av1G218160</name>
</gene>
<dbReference type="GO" id="GO:0005739">
    <property type="term" value="C:mitochondrion"/>
    <property type="evidence" value="ECO:0007669"/>
    <property type="project" value="UniProtKB-SubCell"/>
</dbReference>
<dbReference type="SUPFAM" id="SSF52540">
    <property type="entry name" value="P-loop containing nucleoside triphosphate hydrolases"/>
    <property type="match status" value="1"/>
</dbReference>
<keyword evidence="20" id="KW-1185">Reference proteome</keyword>
<dbReference type="PROSITE" id="PS00674">
    <property type="entry name" value="AAA"/>
    <property type="match status" value="1"/>
</dbReference>
<evidence type="ECO:0000256" key="2">
    <source>
        <dbReference type="ARBA" id="ARBA00003497"/>
    </source>
</evidence>
<evidence type="ECO:0000256" key="5">
    <source>
        <dbReference type="ARBA" id="ARBA00010550"/>
    </source>
</evidence>
<feature type="signal peptide" evidence="17">
    <location>
        <begin position="1"/>
        <end position="31"/>
    </location>
</feature>
<feature type="region of interest" description="Disordered" evidence="16">
    <location>
        <begin position="638"/>
        <end position="693"/>
    </location>
</feature>
<dbReference type="NCBIfam" id="TIGR01241">
    <property type="entry name" value="FtsH_fam"/>
    <property type="match status" value="1"/>
</dbReference>
<dbReference type="FunFam" id="1.10.8.60:FF:000001">
    <property type="entry name" value="ATP-dependent zinc metalloprotease FtsH"/>
    <property type="match status" value="1"/>
</dbReference>
<dbReference type="SUPFAM" id="SSF140990">
    <property type="entry name" value="FtsH protease domain-like"/>
    <property type="match status" value="1"/>
</dbReference>
<evidence type="ECO:0000256" key="1">
    <source>
        <dbReference type="ARBA" id="ARBA00001947"/>
    </source>
</evidence>
<evidence type="ECO:0000313" key="19">
    <source>
        <dbReference type="EMBL" id="VAH97163.1"/>
    </source>
</evidence>
<name>A0A9R0SL73_TRITD</name>
<evidence type="ECO:0000256" key="16">
    <source>
        <dbReference type="SAM" id="MobiDB-lite"/>
    </source>
</evidence>
<dbReference type="GO" id="GO:0009507">
    <property type="term" value="C:chloroplast"/>
    <property type="evidence" value="ECO:0007669"/>
    <property type="project" value="TreeGrafter"/>
</dbReference>
<dbReference type="Proteomes" id="UP000324705">
    <property type="component" value="Chromosome 4A"/>
</dbReference>
<dbReference type="GO" id="GO:0004222">
    <property type="term" value="F:metalloendopeptidase activity"/>
    <property type="evidence" value="ECO:0007669"/>
    <property type="project" value="InterPro"/>
</dbReference>
<dbReference type="FunFam" id="1.20.58.760:FF:000002">
    <property type="entry name" value="ATP-dependent zinc metalloprotease FtsH"/>
    <property type="match status" value="1"/>
</dbReference>
<evidence type="ECO:0000259" key="18">
    <source>
        <dbReference type="SMART" id="SM00382"/>
    </source>
</evidence>
<organism evidence="19 20">
    <name type="scientific">Triticum turgidum subsp. durum</name>
    <name type="common">Durum wheat</name>
    <name type="synonym">Triticum durum</name>
    <dbReference type="NCBI Taxonomy" id="4567"/>
    <lineage>
        <taxon>Eukaryota</taxon>
        <taxon>Viridiplantae</taxon>
        <taxon>Streptophyta</taxon>
        <taxon>Embryophyta</taxon>
        <taxon>Tracheophyta</taxon>
        <taxon>Spermatophyta</taxon>
        <taxon>Magnoliopsida</taxon>
        <taxon>Liliopsida</taxon>
        <taxon>Poales</taxon>
        <taxon>Poaceae</taxon>
        <taxon>BOP clade</taxon>
        <taxon>Pooideae</taxon>
        <taxon>Triticodae</taxon>
        <taxon>Triticeae</taxon>
        <taxon>Triticinae</taxon>
        <taxon>Triticum</taxon>
    </lineage>
</organism>
<keyword evidence="14" id="KW-0496">Mitochondrion</keyword>
<evidence type="ECO:0000256" key="12">
    <source>
        <dbReference type="ARBA" id="ARBA00022946"/>
    </source>
</evidence>
<keyword evidence="6" id="KW-0645">Protease</keyword>
<evidence type="ECO:0000256" key="15">
    <source>
        <dbReference type="RuleBase" id="RU003651"/>
    </source>
</evidence>
<keyword evidence="13" id="KW-0482">Metalloprotease</keyword>
<dbReference type="InterPro" id="IPR003593">
    <property type="entry name" value="AAA+_ATPase"/>
</dbReference>
<evidence type="ECO:0000313" key="20">
    <source>
        <dbReference type="Proteomes" id="UP000324705"/>
    </source>
</evidence>
<dbReference type="PANTHER" id="PTHR23076">
    <property type="entry name" value="METALLOPROTEASE M41 FTSH"/>
    <property type="match status" value="1"/>
</dbReference>
<dbReference type="GO" id="GO:0005524">
    <property type="term" value="F:ATP binding"/>
    <property type="evidence" value="ECO:0007669"/>
    <property type="project" value="UniProtKB-KW"/>
</dbReference>
<accession>A0A9R0SL73</accession>
<evidence type="ECO:0000256" key="11">
    <source>
        <dbReference type="ARBA" id="ARBA00022840"/>
    </source>
</evidence>
<dbReference type="Gene3D" id="1.20.58.760">
    <property type="entry name" value="Peptidase M41"/>
    <property type="match status" value="1"/>
</dbReference>
<comment type="similarity">
    <text evidence="15">Belongs to the AAA ATPase family.</text>
</comment>
<comment type="similarity">
    <text evidence="5">In the N-terminal section; belongs to the AAA ATPase family.</text>
</comment>
<evidence type="ECO:0000256" key="6">
    <source>
        <dbReference type="ARBA" id="ARBA00022670"/>
    </source>
</evidence>
<dbReference type="HAMAP" id="MF_01458">
    <property type="entry name" value="FtsH"/>
    <property type="match status" value="1"/>
</dbReference>
<keyword evidence="11 15" id="KW-0067">ATP-binding</keyword>
<dbReference type="CDD" id="cd19501">
    <property type="entry name" value="RecA-like_FtsH"/>
    <property type="match status" value="1"/>
</dbReference>
<evidence type="ECO:0000256" key="7">
    <source>
        <dbReference type="ARBA" id="ARBA00022723"/>
    </source>
</evidence>
<dbReference type="GO" id="GO:0004176">
    <property type="term" value="F:ATP-dependent peptidase activity"/>
    <property type="evidence" value="ECO:0007669"/>
    <property type="project" value="InterPro"/>
</dbReference>
<dbReference type="GO" id="GO:0016020">
    <property type="term" value="C:membrane"/>
    <property type="evidence" value="ECO:0007669"/>
    <property type="project" value="InterPro"/>
</dbReference>
<feature type="chain" id="PRO_5040350283" description="AAA+ ATPase domain-containing protein" evidence="17">
    <location>
        <begin position="32"/>
        <end position="693"/>
    </location>
</feature>
<keyword evidence="7" id="KW-0479">Metal-binding</keyword>
<feature type="compositionally biased region" description="Polar residues" evidence="16">
    <location>
        <begin position="638"/>
        <end position="651"/>
    </location>
</feature>
<keyword evidence="17" id="KW-0732">Signal</keyword>
<protein>
    <recommendedName>
        <fullName evidence="18">AAA+ ATPase domain-containing protein</fullName>
    </recommendedName>
</protein>
<evidence type="ECO:0000256" key="3">
    <source>
        <dbReference type="ARBA" id="ARBA00004173"/>
    </source>
</evidence>
<dbReference type="SMART" id="SM00382">
    <property type="entry name" value="AAA"/>
    <property type="match status" value="1"/>
</dbReference>
<keyword evidence="10" id="KW-0862">Zinc</keyword>
<dbReference type="EMBL" id="LT934117">
    <property type="protein sequence ID" value="VAH97163.1"/>
    <property type="molecule type" value="Genomic_DNA"/>
</dbReference>
<evidence type="ECO:0000256" key="4">
    <source>
        <dbReference type="ARBA" id="ARBA00010044"/>
    </source>
</evidence>
<keyword evidence="8 15" id="KW-0547">Nucleotide-binding</keyword>
<keyword evidence="12" id="KW-0809">Transit peptide</keyword>
<evidence type="ECO:0000256" key="8">
    <source>
        <dbReference type="ARBA" id="ARBA00022741"/>
    </source>
</evidence>
<evidence type="ECO:0000256" key="17">
    <source>
        <dbReference type="SAM" id="SignalP"/>
    </source>
</evidence>
<dbReference type="AlphaFoldDB" id="A0A9R0SL73"/>
<dbReference type="Gene3D" id="3.40.50.300">
    <property type="entry name" value="P-loop containing nucleotide triphosphate hydrolases"/>
    <property type="match status" value="1"/>
</dbReference>
<dbReference type="InterPro" id="IPR041569">
    <property type="entry name" value="AAA_lid_3"/>
</dbReference>
<dbReference type="Pfam" id="PF01434">
    <property type="entry name" value="Peptidase_M41"/>
    <property type="match status" value="1"/>
</dbReference>
<reference evidence="19 20" key="1">
    <citation type="submission" date="2017-09" db="EMBL/GenBank/DDBJ databases">
        <authorList>
            <consortium name="International Durum Wheat Genome Sequencing Consortium (IDWGSC)"/>
            <person name="Milanesi L."/>
        </authorList>
    </citation>
    <scope>NUCLEOTIDE SEQUENCE [LARGE SCALE GENOMIC DNA]</scope>
    <source>
        <strain evidence="20">cv. Svevo</strain>
    </source>
</reference>
<dbReference type="PROSITE" id="PS51257">
    <property type="entry name" value="PROKAR_LIPOPROTEIN"/>
    <property type="match status" value="1"/>
</dbReference>
<evidence type="ECO:0000256" key="14">
    <source>
        <dbReference type="ARBA" id="ARBA00023128"/>
    </source>
</evidence>
<sequence length="693" mass="74812">MRRAGPCSQPAERARGALLVTAGLTVAGCQACCGCGWGDAFISSLQGTCCKCTFWSSSLLRNIQQRYLSSFVGQRVRCVHYGVASLSKENHRTDPERVMQNFKMLNRGISGAAREEGHVLSTASAPFYLVDKDLLKRQLLRTCGGLVVSGFTIYGVKVLIDSYVKAVKDSYTKFVAVSVDNTELDDTEEDATDLSTKFNDVKGVDEAKAELEDIVYYLRDPDHFTRLGGKLPKGVLLIGPPGTGKTMLARAMAGEAGVPFFACSGSDFEEVYVGLGAKRVREIFDSAKQLSPCIIFIDEIDAIGGRRHAGGSTLASQTLNQLLSEMDGFEQNDGIIVVAATNFPESLDSALVRPGRFDRQVIVPIPDVEGRRQILEAYMSKVSTAKGVDVMTIARGTPGFSGAHLASLVNDAALKASMDGANAVGMDHFEYAKDRIMMGSERKSMVISDQYRKMIAYHEGGHALVAILTDDADPVHKATIMPRGYTIGMVAQLPGEDSELEVSRKQMLANLDVCMGGRVAQELIFGEAGVGTGALSDLRQATQLATKMVTRYGMSKRVGLVTYSNDDDVGGGKTKNMSGRTSELVDEEVKALLDNAYKNAKTLLTKHNKELHALANALLEHETLSVDAIKKLVSTARQGDCPSSSQQNQGTPPCDEISKLVSTEQQEDGHNNSKQDQVTPSPTGNEFKESAGR</sequence>
<evidence type="ECO:0000256" key="9">
    <source>
        <dbReference type="ARBA" id="ARBA00022801"/>
    </source>
</evidence>
<dbReference type="Pfam" id="PF17862">
    <property type="entry name" value="AAA_lid_3"/>
    <property type="match status" value="1"/>
</dbReference>
<dbReference type="InterPro" id="IPR003960">
    <property type="entry name" value="ATPase_AAA_CS"/>
</dbReference>
<dbReference type="InterPro" id="IPR005936">
    <property type="entry name" value="FtsH"/>
</dbReference>
<feature type="domain" description="AAA+ ATPase" evidence="18">
    <location>
        <begin position="231"/>
        <end position="367"/>
    </location>
</feature>
<dbReference type="GO" id="GO:0045037">
    <property type="term" value="P:protein import into chloroplast stroma"/>
    <property type="evidence" value="ECO:0007669"/>
    <property type="project" value="TreeGrafter"/>
</dbReference>
<dbReference type="Pfam" id="PF00004">
    <property type="entry name" value="AAA"/>
    <property type="match status" value="1"/>
</dbReference>
<comment type="similarity">
    <text evidence="4">In the C-terminal section; belongs to the peptidase M41 family.</text>
</comment>
<dbReference type="GO" id="GO:0006508">
    <property type="term" value="P:proteolysis"/>
    <property type="evidence" value="ECO:0007669"/>
    <property type="project" value="UniProtKB-KW"/>
</dbReference>
<proteinExistence type="inferred from homology"/>
<dbReference type="Gramene" id="TRITD4Av1G218160.5">
    <property type="protein sequence ID" value="TRITD4Av1G218160.5"/>
    <property type="gene ID" value="TRITD4Av1G218160"/>
</dbReference>
<dbReference type="PANTHER" id="PTHR23076:SF136">
    <property type="entry name" value="AAA+ ATPASE DOMAIN-CONTAINING PROTEIN"/>
    <property type="match status" value="1"/>
</dbReference>
<dbReference type="InterPro" id="IPR003959">
    <property type="entry name" value="ATPase_AAA_core"/>
</dbReference>
<feature type="compositionally biased region" description="Polar residues" evidence="16">
    <location>
        <begin position="674"/>
        <end position="684"/>
    </location>
</feature>
<evidence type="ECO:0000256" key="10">
    <source>
        <dbReference type="ARBA" id="ARBA00022833"/>
    </source>
</evidence>
<dbReference type="InterPro" id="IPR027417">
    <property type="entry name" value="P-loop_NTPase"/>
</dbReference>